<evidence type="ECO:0000256" key="2">
    <source>
        <dbReference type="ARBA" id="ARBA00006214"/>
    </source>
</evidence>
<keyword evidence="4" id="KW-0874">Quinone</keyword>
<reference evidence="12" key="1">
    <citation type="submission" date="2013-08" db="EMBL/GenBank/DDBJ databases">
        <authorList>
            <person name="Mendez C."/>
            <person name="Richter M."/>
            <person name="Ferrer M."/>
            <person name="Sanchez J."/>
        </authorList>
    </citation>
    <scope>NUCLEOTIDE SEQUENCE</scope>
</reference>
<feature type="transmembrane region" description="Helical" evidence="10">
    <location>
        <begin position="103"/>
        <end position="129"/>
    </location>
</feature>
<dbReference type="SMART" id="SM00756">
    <property type="entry name" value="VKc"/>
    <property type="match status" value="1"/>
</dbReference>
<comment type="subcellular location">
    <subcellularLocation>
        <location evidence="1">Membrane</location>
        <topology evidence="1">Multi-pass membrane protein</topology>
    </subcellularLocation>
</comment>
<dbReference type="EMBL" id="AUZZ01006959">
    <property type="protein sequence ID" value="EQD44338.1"/>
    <property type="molecule type" value="Genomic_DNA"/>
</dbReference>
<dbReference type="InterPro" id="IPR012932">
    <property type="entry name" value="VKOR"/>
</dbReference>
<comment type="caution">
    <text evidence="12">The sequence shown here is derived from an EMBL/GenBank/DDBJ whole genome shotgun (WGS) entry which is preliminary data.</text>
</comment>
<feature type="transmembrane region" description="Helical" evidence="10">
    <location>
        <begin position="80"/>
        <end position="97"/>
    </location>
</feature>
<dbReference type="InterPro" id="IPR038354">
    <property type="entry name" value="VKOR_sf"/>
</dbReference>
<accession>T0ZI08</accession>
<dbReference type="GO" id="GO:0048038">
    <property type="term" value="F:quinone binding"/>
    <property type="evidence" value="ECO:0007669"/>
    <property type="project" value="UniProtKB-KW"/>
</dbReference>
<keyword evidence="6" id="KW-0560">Oxidoreductase</keyword>
<keyword evidence="8" id="KW-1015">Disulfide bond</keyword>
<evidence type="ECO:0000256" key="1">
    <source>
        <dbReference type="ARBA" id="ARBA00004141"/>
    </source>
</evidence>
<comment type="similarity">
    <text evidence="2">Belongs to the VKOR family.</text>
</comment>
<evidence type="ECO:0000256" key="10">
    <source>
        <dbReference type="SAM" id="Phobius"/>
    </source>
</evidence>
<evidence type="ECO:0000256" key="5">
    <source>
        <dbReference type="ARBA" id="ARBA00022989"/>
    </source>
</evidence>
<dbReference type="GO" id="GO:0016491">
    <property type="term" value="F:oxidoreductase activity"/>
    <property type="evidence" value="ECO:0007669"/>
    <property type="project" value="UniProtKB-KW"/>
</dbReference>
<name>T0ZI08_9ZZZZ</name>
<sequence>MIVIYEWSILHTPPPFCVLGNTTSTAGITLNCAKVLSSPYSSAFGVSLEALAAVWFIINLILIILVVSARTSVARRSIDVLFAWRFLGLAIVPYLIYLELFVVRAICLYCTIMHGAIIIDFAIITYLVFSKRSSIRNKLG</sequence>
<evidence type="ECO:0000313" key="12">
    <source>
        <dbReference type="EMBL" id="EQD44338.1"/>
    </source>
</evidence>
<evidence type="ECO:0000256" key="3">
    <source>
        <dbReference type="ARBA" id="ARBA00022692"/>
    </source>
</evidence>
<evidence type="ECO:0000256" key="6">
    <source>
        <dbReference type="ARBA" id="ARBA00023002"/>
    </source>
</evidence>
<dbReference type="AlphaFoldDB" id="T0ZI08"/>
<reference evidence="12" key="2">
    <citation type="journal article" date="2014" name="ISME J.">
        <title>Microbial stratification in low pH oxic and suboxic macroscopic growths along an acid mine drainage.</title>
        <authorList>
            <person name="Mendez-Garcia C."/>
            <person name="Mesa V."/>
            <person name="Sprenger R.R."/>
            <person name="Richter M."/>
            <person name="Diez M.S."/>
            <person name="Solano J."/>
            <person name="Bargiela R."/>
            <person name="Golyshina O.V."/>
            <person name="Manteca A."/>
            <person name="Ramos J.L."/>
            <person name="Gallego J.R."/>
            <person name="Llorente I."/>
            <person name="Martins Dos Santos V.A."/>
            <person name="Jensen O.N."/>
            <person name="Pelaez A.I."/>
            <person name="Sanchez J."/>
            <person name="Ferrer M."/>
        </authorList>
    </citation>
    <scope>NUCLEOTIDE SEQUENCE</scope>
</reference>
<feature type="transmembrane region" description="Helical" evidence="10">
    <location>
        <begin position="44"/>
        <end position="68"/>
    </location>
</feature>
<dbReference type="Pfam" id="PF07884">
    <property type="entry name" value="VKOR"/>
    <property type="match status" value="1"/>
</dbReference>
<keyword evidence="3 10" id="KW-0812">Transmembrane</keyword>
<dbReference type="GO" id="GO:0016020">
    <property type="term" value="C:membrane"/>
    <property type="evidence" value="ECO:0007669"/>
    <property type="project" value="UniProtKB-SubCell"/>
</dbReference>
<protein>
    <submittedName>
        <fullName evidence="12">Vitamin K epoxide reductase</fullName>
    </submittedName>
</protein>
<evidence type="ECO:0000256" key="7">
    <source>
        <dbReference type="ARBA" id="ARBA00023136"/>
    </source>
</evidence>
<organism evidence="12">
    <name type="scientific">mine drainage metagenome</name>
    <dbReference type="NCBI Taxonomy" id="410659"/>
    <lineage>
        <taxon>unclassified sequences</taxon>
        <taxon>metagenomes</taxon>
        <taxon>ecological metagenomes</taxon>
    </lineage>
</organism>
<evidence type="ECO:0000256" key="9">
    <source>
        <dbReference type="ARBA" id="ARBA00023284"/>
    </source>
</evidence>
<dbReference type="Gene3D" id="1.20.1440.130">
    <property type="entry name" value="VKOR domain"/>
    <property type="match status" value="1"/>
</dbReference>
<proteinExistence type="inferred from homology"/>
<dbReference type="CDD" id="cd12918">
    <property type="entry name" value="VKOR_arc"/>
    <property type="match status" value="1"/>
</dbReference>
<evidence type="ECO:0000256" key="8">
    <source>
        <dbReference type="ARBA" id="ARBA00023157"/>
    </source>
</evidence>
<gene>
    <name evidence="12" type="ORF">B2A_09628</name>
</gene>
<feature type="domain" description="Vitamin K epoxide reductase" evidence="11">
    <location>
        <begin position="1"/>
        <end position="128"/>
    </location>
</feature>
<evidence type="ECO:0000256" key="4">
    <source>
        <dbReference type="ARBA" id="ARBA00022719"/>
    </source>
</evidence>
<keyword evidence="7 10" id="KW-0472">Membrane</keyword>
<keyword evidence="9" id="KW-0676">Redox-active center</keyword>
<evidence type="ECO:0000259" key="11">
    <source>
        <dbReference type="SMART" id="SM00756"/>
    </source>
</evidence>
<keyword evidence="5 10" id="KW-1133">Transmembrane helix</keyword>